<proteinExistence type="predicted"/>
<protein>
    <submittedName>
        <fullName evidence="1">Uncharacterized protein</fullName>
    </submittedName>
</protein>
<keyword evidence="1" id="KW-0496">Mitochondrion</keyword>
<geneLocation type="mitochondrion" evidence="1"/>
<accession>A0A1Y0B020</accession>
<gene>
    <name evidence="1" type="ORF">AEK19_MT0530</name>
</gene>
<name>A0A1Y0B020_9LAMI</name>
<dbReference type="EMBL" id="KY774314">
    <property type="protein sequence ID" value="ART30786.1"/>
    <property type="molecule type" value="Genomic_DNA"/>
</dbReference>
<sequence>MLRYLKPAIRQLTTGTSKVSITTESGTLGSLSSEATHYP</sequence>
<reference evidence="1" key="1">
    <citation type="submission" date="2017-03" db="EMBL/GenBank/DDBJ databases">
        <title>The mitochondrial genome of the carnivorous plant Utricularia reniformis (Lentibulariaceae): structure, comparative analysis and evolutionary landmarks.</title>
        <authorList>
            <person name="Silva S.R."/>
            <person name="Alvarenga D.O."/>
            <person name="Michael T.P."/>
            <person name="Miranda V.F.O."/>
            <person name="Varani A.M."/>
        </authorList>
    </citation>
    <scope>NUCLEOTIDE SEQUENCE</scope>
</reference>
<organism evidence="1">
    <name type="scientific">Utricularia reniformis</name>
    <dbReference type="NCBI Taxonomy" id="192314"/>
    <lineage>
        <taxon>Eukaryota</taxon>
        <taxon>Viridiplantae</taxon>
        <taxon>Streptophyta</taxon>
        <taxon>Embryophyta</taxon>
        <taxon>Tracheophyta</taxon>
        <taxon>Spermatophyta</taxon>
        <taxon>Magnoliopsida</taxon>
        <taxon>eudicotyledons</taxon>
        <taxon>Gunneridae</taxon>
        <taxon>Pentapetalae</taxon>
        <taxon>asterids</taxon>
        <taxon>lamiids</taxon>
        <taxon>Lamiales</taxon>
        <taxon>Lentibulariaceae</taxon>
        <taxon>Utricularia</taxon>
    </lineage>
</organism>
<dbReference type="AlphaFoldDB" id="A0A1Y0B020"/>
<evidence type="ECO:0000313" key="1">
    <source>
        <dbReference type="EMBL" id="ART30786.1"/>
    </source>
</evidence>